<organism evidence="3 4">
    <name type="scientific">Ophiocordyceps camponoti-rufipedis</name>
    <dbReference type="NCBI Taxonomy" id="2004952"/>
    <lineage>
        <taxon>Eukaryota</taxon>
        <taxon>Fungi</taxon>
        <taxon>Dikarya</taxon>
        <taxon>Ascomycota</taxon>
        <taxon>Pezizomycotina</taxon>
        <taxon>Sordariomycetes</taxon>
        <taxon>Hypocreomycetidae</taxon>
        <taxon>Hypocreales</taxon>
        <taxon>Ophiocordycipitaceae</taxon>
        <taxon>Ophiocordyceps</taxon>
    </lineage>
</organism>
<feature type="compositionally biased region" description="Acidic residues" evidence="1">
    <location>
        <begin position="105"/>
        <end position="114"/>
    </location>
</feature>
<comment type="caution">
    <text evidence="3">The sequence shown here is derived from an EMBL/GenBank/DDBJ whole genome shotgun (WGS) entry which is preliminary data.</text>
</comment>
<name>A0A2C5ZH27_9HYPO</name>
<dbReference type="OrthoDB" id="10261782at2759"/>
<keyword evidence="4" id="KW-1185">Reference proteome</keyword>
<feature type="compositionally biased region" description="Basic and acidic residues" evidence="1">
    <location>
        <begin position="140"/>
        <end position="153"/>
    </location>
</feature>
<feature type="chain" id="PRO_5012699681" evidence="2">
    <location>
        <begin position="18"/>
        <end position="529"/>
    </location>
</feature>
<accession>A0A2C5ZH27</accession>
<dbReference type="STRING" id="2004952.A0A2C5ZH27"/>
<protein>
    <submittedName>
        <fullName evidence="3">Uncharacterized protein</fullName>
    </submittedName>
</protein>
<gene>
    <name evidence="3" type="ORF">CDD80_1966</name>
</gene>
<dbReference type="InterPro" id="IPR038921">
    <property type="entry name" value="YOR389W-like"/>
</dbReference>
<evidence type="ECO:0000256" key="1">
    <source>
        <dbReference type="SAM" id="MobiDB-lite"/>
    </source>
</evidence>
<sequence>MPHHLSHLLLFAHALSATQLLPNQDSARANSHRVFNAIDSAGRQWGSAVNHNGFGFFSVVVPEGTLFYHGSPNGVPPEEPDWLAFEVEHAEAFGQTRSARRRGDEDDDEDEEELISGKSQRHQQQKPLQQPSEPNNKHSNTKEPNIRLPDWHQGHLHTYQTTAPLTLLYADGMSAAKASQGTLDSQDLLLRGNKTGNDTSSMGEPARARDVCRIISRWGYAGMVRMEAGFEIMYCDFSLDLRLLSARRTFSVADRLGDGSLRVARSARAVAERYDGLGVDRLRIDFSSMVSGFFFPINISSTDPSRPDLVRLEAAGLDNLSDIKAYLARVASQPRRFTLDWQAVTDMIVRRYANRLVFMASGREISDLDFINELEESVLLYIDAPPPPEDDSSSLSQKTPIQRCTQHFLLPSSLSKAQWTESDTLIHTAIESVTHDICNTLFSIHISLVQASHDENLTAAVAAARRDVEHLTQRLAWSEWRKVRRCPVGELMFAVMWPWGTVDDYWHPGCRRLHDINRERRGYWNDLSD</sequence>
<reference evidence="3 4" key="1">
    <citation type="submission" date="2017-06" db="EMBL/GenBank/DDBJ databases">
        <title>Ant-infecting Ophiocordyceps genomes reveal a high diversity of potential behavioral manipulation genes and a possible major role for enterotoxins.</title>
        <authorList>
            <person name="De Bekker C."/>
            <person name="Evans H.C."/>
            <person name="Brachmann A."/>
            <person name="Hughes D.P."/>
        </authorList>
    </citation>
    <scope>NUCLEOTIDE SEQUENCE [LARGE SCALE GENOMIC DNA]</scope>
    <source>
        <strain evidence="3 4">Map16</strain>
    </source>
</reference>
<proteinExistence type="predicted"/>
<evidence type="ECO:0000256" key="2">
    <source>
        <dbReference type="SAM" id="SignalP"/>
    </source>
</evidence>
<dbReference type="PANTHER" id="PTHR35204:SF1">
    <property type="entry name" value="ENTEROTOXIN"/>
    <property type="match status" value="1"/>
</dbReference>
<feature type="signal peptide" evidence="2">
    <location>
        <begin position="1"/>
        <end position="17"/>
    </location>
</feature>
<keyword evidence="2" id="KW-0732">Signal</keyword>
<dbReference type="AlphaFoldDB" id="A0A2C5ZH27"/>
<evidence type="ECO:0000313" key="3">
    <source>
        <dbReference type="EMBL" id="PHH80327.1"/>
    </source>
</evidence>
<feature type="region of interest" description="Disordered" evidence="1">
    <location>
        <begin position="94"/>
        <end position="153"/>
    </location>
</feature>
<dbReference type="PANTHER" id="PTHR35204">
    <property type="entry name" value="YALI0A21131P"/>
    <property type="match status" value="1"/>
</dbReference>
<evidence type="ECO:0000313" key="4">
    <source>
        <dbReference type="Proteomes" id="UP000226431"/>
    </source>
</evidence>
<dbReference type="Proteomes" id="UP000226431">
    <property type="component" value="Unassembled WGS sequence"/>
</dbReference>
<dbReference type="EMBL" id="NJES01000019">
    <property type="protein sequence ID" value="PHH80327.1"/>
    <property type="molecule type" value="Genomic_DNA"/>
</dbReference>